<dbReference type="SUPFAM" id="SSF46689">
    <property type="entry name" value="Homeodomain-like"/>
    <property type="match status" value="1"/>
</dbReference>
<proteinExistence type="predicted"/>
<keyword evidence="1" id="KW-0678">Repressor</keyword>
<organism evidence="5 6">
    <name type="scientific">Shouchella clausii</name>
    <name type="common">Alkalihalobacillus clausii</name>
    <dbReference type="NCBI Taxonomy" id="79880"/>
    <lineage>
        <taxon>Bacteria</taxon>
        <taxon>Bacillati</taxon>
        <taxon>Bacillota</taxon>
        <taxon>Bacilli</taxon>
        <taxon>Bacillales</taxon>
        <taxon>Bacillaceae</taxon>
        <taxon>Shouchella</taxon>
    </lineage>
</organism>
<evidence type="ECO:0000256" key="1">
    <source>
        <dbReference type="ARBA" id="ARBA00022491"/>
    </source>
</evidence>
<keyword evidence="2 3" id="KW-0238">DNA-binding</keyword>
<reference evidence="5 6" key="1">
    <citation type="submission" date="2017-07" db="EMBL/GenBank/DDBJ databases">
        <title>Isolation and whole genome analysis of endospore-forming bacteria from heroin.</title>
        <authorList>
            <person name="Kalinowski J."/>
            <person name="Ahrens B."/>
            <person name="Al-Dilaimi A."/>
            <person name="Winkler A."/>
            <person name="Wibberg D."/>
            <person name="Schleenbecker U."/>
            <person name="Ruckert C."/>
            <person name="Wolfel R."/>
            <person name="Grass G."/>
        </authorList>
    </citation>
    <scope>NUCLEOTIDE SEQUENCE [LARGE SCALE GENOMIC DNA]</scope>
    <source>
        <strain evidence="5 6">7539</strain>
    </source>
</reference>
<evidence type="ECO:0000256" key="3">
    <source>
        <dbReference type="PROSITE-ProRule" id="PRU00335"/>
    </source>
</evidence>
<accession>A0A268NVU6</accession>
<dbReference type="InterPro" id="IPR036271">
    <property type="entry name" value="Tet_transcr_reg_TetR-rel_C_sf"/>
</dbReference>
<dbReference type="Gene3D" id="1.10.357.10">
    <property type="entry name" value="Tetracycline Repressor, domain 2"/>
    <property type="match status" value="1"/>
</dbReference>
<dbReference type="Proteomes" id="UP000216207">
    <property type="component" value="Unassembled WGS sequence"/>
</dbReference>
<gene>
    <name evidence="5" type="ORF">CHH72_17620</name>
</gene>
<dbReference type="PANTHER" id="PTHR43479">
    <property type="entry name" value="ACREF/ENVCD OPERON REPRESSOR-RELATED"/>
    <property type="match status" value="1"/>
</dbReference>
<dbReference type="InterPro" id="IPR050624">
    <property type="entry name" value="HTH-type_Tx_Regulator"/>
</dbReference>
<dbReference type="InterPro" id="IPR009057">
    <property type="entry name" value="Homeodomain-like_sf"/>
</dbReference>
<dbReference type="PANTHER" id="PTHR43479:SF8">
    <property type="entry name" value="TRANSCRIPTIONAL REGULATOR, TETR FAMILY"/>
    <property type="match status" value="1"/>
</dbReference>
<dbReference type="Pfam" id="PF00440">
    <property type="entry name" value="TetR_N"/>
    <property type="match status" value="1"/>
</dbReference>
<dbReference type="PROSITE" id="PS50977">
    <property type="entry name" value="HTH_TETR_2"/>
    <property type="match status" value="1"/>
</dbReference>
<sequence length="192" mass="21789">MDKKERIIEAAIVAFKEKGVEKTTITDIVKRAGIAQGTYYLYFPSKLAVMPSIAEVFVNKLIDRLHKSVRSDSIERQIEEVVEAIFSITEEHNELAILIYSGLTQTEYIKEWEMIYAPLYDWFDGMLARALDRKAIRETINTAYTAKIMVGAIESTAEQLYLYDQHDQASAQAHKNELISFISHALGASGLH</sequence>
<dbReference type="InterPro" id="IPR001647">
    <property type="entry name" value="HTH_TetR"/>
</dbReference>
<comment type="caution">
    <text evidence="5">The sequence shown here is derived from an EMBL/GenBank/DDBJ whole genome shotgun (WGS) entry which is preliminary data.</text>
</comment>
<dbReference type="InterPro" id="IPR041603">
    <property type="entry name" value="YvdT_C"/>
</dbReference>
<dbReference type="Pfam" id="PF17934">
    <property type="entry name" value="TetR_C_26"/>
    <property type="match status" value="1"/>
</dbReference>
<evidence type="ECO:0000259" key="4">
    <source>
        <dbReference type="PROSITE" id="PS50977"/>
    </source>
</evidence>
<evidence type="ECO:0000256" key="2">
    <source>
        <dbReference type="ARBA" id="ARBA00023125"/>
    </source>
</evidence>
<dbReference type="RefSeq" id="WP_095327126.1">
    <property type="nucleotide sequence ID" value="NZ_NPCC01000033.1"/>
</dbReference>
<evidence type="ECO:0000313" key="5">
    <source>
        <dbReference type="EMBL" id="PAE87538.1"/>
    </source>
</evidence>
<name>A0A268NVU6_SHOCL</name>
<feature type="DNA-binding region" description="H-T-H motif" evidence="3">
    <location>
        <begin position="24"/>
        <end position="43"/>
    </location>
</feature>
<evidence type="ECO:0000313" key="6">
    <source>
        <dbReference type="Proteomes" id="UP000216207"/>
    </source>
</evidence>
<feature type="domain" description="HTH tetR-type" evidence="4">
    <location>
        <begin position="1"/>
        <end position="61"/>
    </location>
</feature>
<dbReference type="PRINTS" id="PR00455">
    <property type="entry name" value="HTHTETR"/>
</dbReference>
<dbReference type="AlphaFoldDB" id="A0A268NVU6"/>
<dbReference type="SUPFAM" id="SSF48498">
    <property type="entry name" value="Tetracyclin repressor-like, C-terminal domain"/>
    <property type="match status" value="1"/>
</dbReference>
<dbReference type="EMBL" id="NPCC01000033">
    <property type="protein sequence ID" value="PAE87538.1"/>
    <property type="molecule type" value="Genomic_DNA"/>
</dbReference>
<dbReference type="GO" id="GO:0003677">
    <property type="term" value="F:DNA binding"/>
    <property type="evidence" value="ECO:0007669"/>
    <property type="project" value="UniProtKB-UniRule"/>
</dbReference>
<protein>
    <submittedName>
        <fullName evidence="5">TetR family transcriptional regulator</fullName>
    </submittedName>
</protein>